<dbReference type="PROSITE" id="PS50041">
    <property type="entry name" value="C_TYPE_LECTIN_2"/>
    <property type="match status" value="1"/>
</dbReference>
<dbReference type="Proteomes" id="UP000789390">
    <property type="component" value="Unassembled WGS sequence"/>
</dbReference>
<dbReference type="CDD" id="cd00037">
    <property type="entry name" value="CLECT"/>
    <property type="match status" value="1"/>
</dbReference>
<dbReference type="OrthoDB" id="7962197at2759"/>
<evidence type="ECO:0000313" key="4">
    <source>
        <dbReference type="Proteomes" id="UP000789390"/>
    </source>
</evidence>
<feature type="chain" id="PRO_5035214303" description="C-type lectin domain-containing protein" evidence="1">
    <location>
        <begin position="24"/>
        <end position="250"/>
    </location>
</feature>
<evidence type="ECO:0000256" key="1">
    <source>
        <dbReference type="SAM" id="SignalP"/>
    </source>
</evidence>
<feature type="domain" description="C-type lectin" evidence="2">
    <location>
        <begin position="75"/>
        <end position="219"/>
    </location>
</feature>
<dbReference type="InterPro" id="IPR016187">
    <property type="entry name" value="CTDL_fold"/>
</dbReference>
<protein>
    <recommendedName>
        <fullName evidence="2">C-type lectin domain-containing protein</fullName>
    </recommendedName>
</protein>
<gene>
    <name evidence="3" type="ORF">DGAL_LOCUS4497</name>
</gene>
<reference evidence="3" key="1">
    <citation type="submission" date="2021-11" db="EMBL/GenBank/DDBJ databases">
        <authorList>
            <person name="Schell T."/>
        </authorList>
    </citation>
    <scope>NUCLEOTIDE SEQUENCE</scope>
    <source>
        <strain evidence="3">M5</strain>
    </source>
</reference>
<dbReference type="EMBL" id="CAKKLH010000073">
    <property type="protein sequence ID" value="CAH0102119.1"/>
    <property type="molecule type" value="Genomic_DNA"/>
</dbReference>
<dbReference type="Gene3D" id="3.10.100.10">
    <property type="entry name" value="Mannose-Binding Protein A, subunit A"/>
    <property type="match status" value="1"/>
</dbReference>
<dbReference type="InterPro" id="IPR001304">
    <property type="entry name" value="C-type_lectin-like"/>
</dbReference>
<name>A0A8J2RLF0_9CRUS</name>
<proteinExistence type="predicted"/>
<evidence type="ECO:0000313" key="3">
    <source>
        <dbReference type="EMBL" id="CAH0102119.1"/>
    </source>
</evidence>
<sequence length="250" mass="28886">MKRSFSFLVAITVVVCWAHSATAQYSTTDIWQTTTTRPPPSGVCGKYFPYDYYMSCWELGGKCYCTDTCKRSNSNNAYCPYLFWDWENAYEICLGQNMTLLNIETQEEDKRIDDYFQLNHEFGYSIEPYLTSGRYSVERNQWEWNPDWRPIDVDYGNDTTTVPPSTPAPGTPIGYSNWYPGRSGSNNKDGHCLGLVFNYGVTYVGGYWDDFLCDYGLMFYYGIPYESGYWDDIDCNEGSPKKNIICESIQ</sequence>
<accession>A0A8J2RLF0</accession>
<comment type="caution">
    <text evidence="3">The sequence shown here is derived from an EMBL/GenBank/DDBJ whole genome shotgun (WGS) entry which is preliminary data.</text>
</comment>
<organism evidence="3 4">
    <name type="scientific">Daphnia galeata</name>
    <dbReference type="NCBI Taxonomy" id="27404"/>
    <lineage>
        <taxon>Eukaryota</taxon>
        <taxon>Metazoa</taxon>
        <taxon>Ecdysozoa</taxon>
        <taxon>Arthropoda</taxon>
        <taxon>Crustacea</taxon>
        <taxon>Branchiopoda</taxon>
        <taxon>Diplostraca</taxon>
        <taxon>Cladocera</taxon>
        <taxon>Anomopoda</taxon>
        <taxon>Daphniidae</taxon>
        <taxon>Daphnia</taxon>
    </lineage>
</organism>
<keyword evidence="4" id="KW-1185">Reference proteome</keyword>
<dbReference type="AlphaFoldDB" id="A0A8J2RLF0"/>
<dbReference type="InterPro" id="IPR016186">
    <property type="entry name" value="C-type_lectin-like/link_sf"/>
</dbReference>
<keyword evidence="1" id="KW-0732">Signal</keyword>
<evidence type="ECO:0000259" key="2">
    <source>
        <dbReference type="PROSITE" id="PS50041"/>
    </source>
</evidence>
<feature type="signal peptide" evidence="1">
    <location>
        <begin position="1"/>
        <end position="23"/>
    </location>
</feature>
<dbReference type="SUPFAM" id="SSF56436">
    <property type="entry name" value="C-type lectin-like"/>
    <property type="match status" value="1"/>
</dbReference>